<dbReference type="Pfam" id="PF03435">
    <property type="entry name" value="Sacchrp_dh_NADP"/>
    <property type="match status" value="1"/>
</dbReference>
<dbReference type="InterPro" id="IPR036291">
    <property type="entry name" value="NAD(P)-bd_dom_sf"/>
</dbReference>
<dbReference type="Gene3D" id="3.30.360.10">
    <property type="entry name" value="Dihydrodipicolinate Reductase, domain 2"/>
    <property type="match status" value="1"/>
</dbReference>
<gene>
    <name evidence="2" type="ORF">CD191_14360</name>
</gene>
<dbReference type="AlphaFoldDB" id="A0AAD0P1E1"/>
<sequence length="373" mass="41548">MVLNYFYYIGCGDKMQRKEDIVVVGGYGHVGRTICEILEKKYPGKVYAAGRSLVKAKQFSQTTDGKIKPMQLDINKPLPTDKLERVKLIIMCLDQTDTDFIRAVFRSGIHYVDVSANGLFLNEIEKFKREAEDNGSSAVLSVGLAPGITNLLALEAERQMDQIEEIEIAIMLGLGDSHGKAALEWTVDSLAAKFEVKQDNQQVEVESFTDRRLYHFGDEMGNRYAYRFPFSDQQTLSRTLKSSSISTRFCLDSAVVTKILAITKRTGAVRLLQIGWLKNSIVRVMGRLHLGDDGFAIKVEARGRNSEGKLLHADFLLQGKNQSIITAKVTAAVAKHLYDSPPPGGVYHIEQMTDMTYIQKELGSAISLKTAVN</sequence>
<feature type="domain" description="Saccharopine dehydrogenase NADP binding" evidence="1">
    <location>
        <begin position="21"/>
        <end position="139"/>
    </location>
</feature>
<proteinExistence type="predicted"/>
<dbReference type="SUPFAM" id="SSF51735">
    <property type="entry name" value="NAD(P)-binding Rossmann-fold domains"/>
    <property type="match status" value="1"/>
</dbReference>
<dbReference type="InterPro" id="IPR005097">
    <property type="entry name" value="Sacchrp_dh_NADP-bd"/>
</dbReference>
<dbReference type="PANTHER" id="PTHR43796:SF2">
    <property type="entry name" value="CARBOXYNORSPERMIDINE SYNTHASE"/>
    <property type="match status" value="1"/>
</dbReference>
<dbReference type="PANTHER" id="PTHR43796">
    <property type="entry name" value="CARBOXYNORSPERMIDINE SYNTHASE"/>
    <property type="match status" value="1"/>
</dbReference>
<dbReference type="Proteomes" id="UP000249163">
    <property type="component" value="Chromosome"/>
</dbReference>
<accession>A0AAD0P1E1</accession>
<dbReference type="EMBL" id="CP021965">
    <property type="protein sequence ID" value="AWV33702.1"/>
    <property type="molecule type" value="Genomic_DNA"/>
</dbReference>
<evidence type="ECO:0000313" key="2">
    <source>
        <dbReference type="EMBL" id="AWV33702.1"/>
    </source>
</evidence>
<evidence type="ECO:0000259" key="1">
    <source>
        <dbReference type="Pfam" id="PF03435"/>
    </source>
</evidence>
<dbReference type="Gene3D" id="3.40.50.720">
    <property type="entry name" value="NAD(P)-binding Rossmann-like Domain"/>
    <property type="match status" value="1"/>
</dbReference>
<reference evidence="2 3" key="1">
    <citation type="submission" date="2017-06" db="EMBL/GenBank/DDBJ databases">
        <title>Complete genome sequence of Paenibacillus odorifer CBA7130.</title>
        <authorList>
            <person name="Nam Y.-D."/>
            <person name="Kang J."/>
            <person name="Chung W.-H."/>
        </authorList>
    </citation>
    <scope>NUCLEOTIDE SEQUENCE [LARGE SCALE GENOMIC DNA]</scope>
    <source>
        <strain evidence="2 3">CBA7130</strain>
    </source>
</reference>
<protein>
    <submittedName>
        <fullName evidence="2">Saccharopine dehydrogenase</fullName>
    </submittedName>
</protein>
<organism evidence="2 3">
    <name type="scientific">Paenibacillus odorifer</name>
    <dbReference type="NCBI Taxonomy" id="189426"/>
    <lineage>
        <taxon>Bacteria</taxon>
        <taxon>Bacillati</taxon>
        <taxon>Bacillota</taxon>
        <taxon>Bacilli</taxon>
        <taxon>Bacillales</taxon>
        <taxon>Paenibacillaceae</taxon>
        <taxon>Paenibacillus</taxon>
    </lineage>
</organism>
<name>A0AAD0P1E1_9BACL</name>
<evidence type="ECO:0000313" key="3">
    <source>
        <dbReference type="Proteomes" id="UP000249163"/>
    </source>
</evidence>